<dbReference type="Proteomes" id="UP000030689">
    <property type="component" value="Unassembled WGS sequence"/>
</dbReference>
<proteinExistence type="predicted"/>
<dbReference type="UniPathway" id="UPA00143"/>
<dbReference type="Gene3D" id="3.30.710.10">
    <property type="entry name" value="Potassium Channel Kv1.1, Chain A"/>
    <property type="match status" value="1"/>
</dbReference>
<dbReference type="PANTHER" id="PTHR47274">
    <property type="entry name" value="BTB/POZ DOMAIN CONTAINING PROTEIN, EXPRESSED-RELATED"/>
    <property type="match status" value="1"/>
</dbReference>
<dbReference type="AlphaFoldDB" id="V4P0H0"/>
<dbReference type="InterPro" id="IPR044784">
    <property type="entry name" value="At1g01640-like"/>
</dbReference>
<feature type="non-terminal residue" evidence="4">
    <location>
        <position position="1"/>
    </location>
</feature>
<dbReference type="SMART" id="SM00225">
    <property type="entry name" value="BTB"/>
    <property type="match status" value="1"/>
</dbReference>
<feature type="domain" description="BTB" evidence="3">
    <location>
        <begin position="26"/>
        <end position="96"/>
    </location>
</feature>
<dbReference type="SUPFAM" id="SSF54695">
    <property type="entry name" value="POZ domain"/>
    <property type="match status" value="1"/>
</dbReference>
<comment type="function">
    <text evidence="1">May act as a substrate-specific adapter of an E3 ubiquitin-protein ligase complex (CUL3-RBX1-BTB) which mediates the ubiquitination and subsequent proteasomal degradation of target proteins.</text>
</comment>
<name>V4P0H0_EUTSA</name>
<evidence type="ECO:0000256" key="2">
    <source>
        <dbReference type="ARBA" id="ARBA00004906"/>
    </source>
</evidence>
<reference evidence="4 5" key="1">
    <citation type="journal article" date="2013" name="Front. Plant Sci.">
        <title>The Reference Genome of the Halophytic Plant Eutrema salsugineum.</title>
        <authorList>
            <person name="Yang R."/>
            <person name="Jarvis D.E."/>
            <person name="Chen H."/>
            <person name="Beilstein M.A."/>
            <person name="Grimwood J."/>
            <person name="Jenkins J."/>
            <person name="Shu S."/>
            <person name="Prochnik S."/>
            <person name="Xin M."/>
            <person name="Ma C."/>
            <person name="Schmutz J."/>
            <person name="Wing R.A."/>
            <person name="Mitchell-Olds T."/>
            <person name="Schumaker K.S."/>
            <person name="Wang X."/>
        </authorList>
    </citation>
    <scope>NUCLEOTIDE SEQUENCE [LARGE SCALE GENOMIC DNA]</scope>
</reference>
<dbReference type="Gramene" id="ESQ52756">
    <property type="protein sequence ID" value="ESQ52756"/>
    <property type="gene ID" value="EUTSA_v10017737mg"/>
</dbReference>
<evidence type="ECO:0000313" key="5">
    <source>
        <dbReference type="Proteomes" id="UP000030689"/>
    </source>
</evidence>
<dbReference type="eggNOG" id="KOG1987">
    <property type="taxonomic scope" value="Eukaryota"/>
</dbReference>
<gene>
    <name evidence="4" type="ORF">EUTSA_v10017737mg</name>
</gene>
<dbReference type="Gene3D" id="1.25.40.420">
    <property type="match status" value="1"/>
</dbReference>
<dbReference type="CDD" id="cd14733">
    <property type="entry name" value="BACK"/>
    <property type="match status" value="1"/>
</dbReference>
<dbReference type="PANTHER" id="PTHR47274:SF6">
    <property type="entry name" value="GENOME ASSEMBLY, CHROMOSOME: A04"/>
    <property type="match status" value="1"/>
</dbReference>
<dbReference type="KEGG" id="eus:EUTSA_v10017737mg"/>
<dbReference type="OMA" id="CKHIDVG"/>
<keyword evidence="5" id="KW-1185">Reference proteome</keyword>
<protein>
    <recommendedName>
        <fullName evidence="3">BTB domain-containing protein</fullName>
    </recommendedName>
</protein>
<dbReference type="GO" id="GO:0016567">
    <property type="term" value="P:protein ubiquitination"/>
    <property type="evidence" value="ECO:0007669"/>
    <property type="project" value="UniProtKB-UniPathway"/>
</dbReference>
<dbReference type="PROSITE" id="PS50097">
    <property type="entry name" value="BTB"/>
    <property type="match status" value="1"/>
</dbReference>
<organism evidence="4 5">
    <name type="scientific">Eutrema salsugineum</name>
    <name type="common">Saltwater cress</name>
    <name type="synonym">Sisymbrium salsugineum</name>
    <dbReference type="NCBI Taxonomy" id="72664"/>
    <lineage>
        <taxon>Eukaryota</taxon>
        <taxon>Viridiplantae</taxon>
        <taxon>Streptophyta</taxon>
        <taxon>Embryophyta</taxon>
        <taxon>Tracheophyta</taxon>
        <taxon>Spermatophyta</taxon>
        <taxon>Magnoliopsida</taxon>
        <taxon>eudicotyledons</taxon>
        <taxon>Gunneridae</taxon>
        <taxon>Pentapetalae</taxon>
        <taxon>rosids</taxon>
        <taxon>malvids</taxon>
        <taxon>Brassicales</taxon>
        <taxon>Brassicaceae</taxon>
        <taxon>Eutremeae</taxon>
        <taxon>Eutrema</taxon>
    </lineage>
</organism>
<dbReference type="InterPro" id="IPR011333">
    <property type="entry name" value="SKP1/BTB/POZ_sf"/>
</dbReference>
<evidence type="ECO:0000259" key="3">
    <source>
        <dbReference type="PROSITE" id="PS50097"/>
    </source>
</evidence>
<dbReference type="EMBL" id="KI517385">
    <property type="protein sequence ID" value="ESQ52756.1"/>
    <property type="molecule type" value="Genomic_DNA"/>
</dbReference>
<dbReference type="InterPro" id="IPR000210">
    <property type="entry name" value="BTB/POZ_dom"/>
</dbReference>
<accession>V4P0H0</accession>
<dbReference type="CDD" id="cd18186">
    <property type="entry name" value="BTB_POZ_ZBTB_KLHL-like"/>
    <property type="match status" value="1"/>
</dbReference>
<evidence type="ECO:0000313" key="4">
    <source>
        <dbReference type="EMBL" id="ESQ52756.1"/>
    </source>
</evidence>
<sequence length="221" mass="25455">SMAKKAANKKDSYVSLMKTFKEQRQADVWLKPGDQTDAIPAHKLILAARSKVFRNILEADDRKASSKETITLSEMTKKELETFLEFMYNGWLPESKLKQHVHSLYQAADKYEIPYLQAICRKQLTVSMNSSNVFDVLELAKIHSDKILEDSVSQFITRHMEEIAFSKKFLSFVESNPALTVETIRGHFNKFNRLFSVERVLNILKDFSRSEKALKSLNSTV</sequence>
<dbReference type="Pfam" id="PF00651">
    <property type="entry name" value="BTB"/>
    <property type="match status" value="1"/>
</dbReference>
<comment type="pathway">
    <text evidence="2">Protein modification; protein ubiquitination.</text>
</comment>
<evidence type="ECO:0000256" key="1">
    <source>
        <dbReference type="ARBA" id="ARBA00002668"/>
    </source>
</evidence>